<evidence type="ECO:0000313" key="2">
    <source>
        <dbReference type="Proteomes" id="UP000621500"/>
    </source>
</evidence>
<evidence type="ECO:0008006" key="3">
    <source>
        <dbReference type="Google" id="ProtNLM"/>
    </source>
</evidence>
<accession>A0ABQ4F3G0</accession>
<evidence type="ECO:0000313" key="1">
    <source>
        <dbReference type="EMBL" id="GIH01444.1"/>
    </source>
</evidence>
<dbReference type="Proteomes" id="UP000621500">
    <property type="component" value="Unassembled WGS sequence"/>
</dbReference>
<reference evidence="1 2" key="1">
    <citation type="submission" date="2021-01" db="EMBL/GenBank/DDBJ databases">
        <title>Whole genome shotgun sequence of Plantactinospora mayteni NBRC 109088.</title>
        <authorList>
            <person name="Komaki H."/>
            <person name="Tamura T."/>
        </authorList>
    </citation>
    <scope>NUCLEOTIDE SEQUENCE [LARGE SCALE GENOMIC DNA]</scope>
    <source>
        <strain evidence="1 2">NBRC 109088</strain>
    </source>
</reference>
<protein>
    <recommendedName>
        <fullName evidence="3">HEAT repeat domain-containing protein</fullName>
    </recommendedName>
</protein>
<gene>
    <name evidence="1" type="ORF">Pma05_80160</name>
</gene>
<proteinExistence type="predicted"/>
<name>A0ABQ4F3G0_9ACTN</name>
<comment type="caution">
    <text evidence="1">The sequence shown here is derived from an EMBL/GenBank/DDBJ whole genome shotgun (WGS) entry which is preliminary data.</text>
</comment>
<organism evidence="1 2">
    <name type="scientific">Plantactinospora mayteni</name>
    <dbReference type="NCBI Taxonomy" id="566021"/>
    <lineage>
        <taxon>Bacteria</taxon>
        <taxon>Bacillati</taxon>
        <taxon>Actinomycetota</taxon>
        <taxon>Actinomycetes</taxon>
        <taxon>Micromonosporales</taxon>
        <taxon>Micromonosporaceae</taxon>
        <taxon>Plantactinospora</taxon>
    </lineage>
</organism>
<sequence length="111" mass="11717">MHGDGRVRERAVRATLKRPAGELVPLLVLRTAGWVAPVRDRARAGLAMLLAGDPGGCLRALPTILAGESRTRAGFAGCRREGLVSVPSRRQRGPASCRLACPSCRACSAVM</sequence>
<dbReference type="EMBL" id="BONX01000072">
    <property type="protein sequence ID" value="GIH01444.1"/>
    <property type="molecule type" value="Genomic_DNA"/>
</dbReference>
<keyword evidence="2" id="KW-1185">Reference proteome</keyword>